<dbReference type="EMBL" id="PFKY01000048">
    <property type="protein sequence ID" value="PIY58942.1"/>
    <property type="molecule type" value="Genomic_DNA"/>
</dbReference>
<dbReference type="AlphaFoldDB" id="A0A2M7Q751"/>
<evidence type="ECO:0000313" key="1">
    <source>
        <dbReference type="EMBL" id="PIY58942.1"/>
    </source>
</evidence>
<evidence type="ECO:0008006" key="3">
    <source>
        <dbReference type="Google" id="ProtNLM"/>
    </source>
</evidence>
<proteinExistence type="predicted"/>
<sequence length="104" mass="12359">MKIFIDFDDVIFNTKLLKKSLVKIFSENGVPKKDFEEFYRLIFKNQKTTHTPLKHIGFFAKNKEVDSSKISFHIEKLLKNLKSYVFNDAKIFLKHFSQLKNLSK</sequence>
<dbReference type="Proteomes" id="UP000228730">
    <property type="component" value="Unassembled WGS sequence"/>
</dbReference>
<accession>A0A2M7Q751</accession>
<evidence type="ECO:0000313" key="2">
    <source>
        <dbReference type="Proteomes" id="UP000228730"/>
    </source>
</evidence>
<organism evidence="1 2">
    <name type="scientific">Candidatus Wolfebacteria bacterium CG_4_10_14_0_8_um_filter_39_64</name>
    <dbReference type="NCBI Taxonomy" id="1975063"/>
    <lineage>
        <taxon>Bacteria</taxon>
        <taxon>Candidatus Wolfeibacteriota</taxon>
    </lineage>
</organism>
<reference evidence="2" key="1">
    <citation type="submission" date="2017-09" db="EMBL/GenBank/DDBJ databases">
        <title>Depth-based differentiation of microbial function through sediment-hosted aquifers and enrichment of novel symbionts in the deep terrestrial subsurface.</title>
        <authorList>
            <person name="Probst A.J."/>
            <person name="Ladd B."/>
            <person name="Jarett J.K."/>
            <person name="Geller-Mcgrath D.E."/>
            <person name="Sieber C.M.K."/>
            <person name="Emerson J.B."/>
            <person name="Anantharaman K."/>
            <person name="Thomas B.C."/>
            <person name="Malmstrom R."/>
            <person name="Stieglmeier M."/>
            <person name="Klingl A."/>
            <person name="Woyke T."/>
            <person name="Ryan C.M."/>
            <person name="Banfield J.F."/>
        </authorList>
    </citation>
    <scope>NUCLEOTIDE SEQUENCE [LARGE SCALE GENOMIC DNA]</scope>
</reference>
<protein>
    <recommendedName>
        <fullName evidence="3">Haloacid dehalogenase</fullName>
    </recommendedName>
</protein>
<gene>
    <name evidence="1" type="ORF">COY97_01565</name>
</gene>
<name>A0A2M7Q751_9BACT</name>
<comment type="caution">
    <text evidence="1">The sequence shown here is derived from an EMBL/GenBank/DDBJ whole genome shotgun (WGS) entry which is preliminary data.</text>
</comment>